<dbReference type="SUPFAM" id="SSF88723">
    <property type="entry name" value="PIN domain-like"/>
    <property type="match status" value="1"/>
</dbReference>
<reference evidence="2 3" key="1">
    <citation type="submission" date="2018-01" db="EMBL/GenBank/DDBJ databases">
        <title>Saezia sanguinis gen. nov., sp. nov., in the order Burkholderiales isolated from human blood.</title>
        <authorList>
            <person name="Medina-Pascual M.J."/>
            <person name="Valdezate S."/>
            <person name="Monzon S."/>
            <person name="Cuesta I."/>
            <person name="Carrasco G."/>
            <person name="Villalon P."/>
            <person name="Saez-Nieto J.A."/>
        </authorList>
    </citation>
    <scope>NUCLEOTIDE SEQUENCE [LARGE SCALE GENOMIC DNA]</scope>
    <source>
        <strain evidence="2 3">CNM695-12</strain>
    </source>
</reference>
<dbReference type="PANTHER" id="PTHR34610:SF3">
    <property type="entry name" value="SSL7007 PROTEIN"/>
    <property type="match status" value="1"/>
</dbReference>
<evidence type="ECO:0000313" key="3">
    <source>
        <dbReference type="Proteomes" id="UP000286947"/>
    </source>
</evidence>
<dbReference type="InterPro" id="IPR002716">
    <property type="entry name" value="PIN_dom"/>
</dbReference>
<dbReference type="Gene3D" id="3.40.50.1010">
    <property type="entry name" value="5'-nuclease"/>
    <property type="match status" value="1"/>
</dbReference>
<sequence length="163" mass="18719">MPCEMIQTIQTLCLTDRPVVIDTNILLDCFIFEDEGTLHLREWLLQARLQWIATQAMQQEFIRVLTYPTLKDWLAQKNRQQQMQIQALGDIFSRYAAIVPPAPETRFRCKDPDDQKFIDLALAHQSVLLSKDKAVLRLRSRLQKEGVIVSAQGSALLGRVNTP</sequence>
<gene>
    <name evidence="2" type="ORF">CUZ56_00169</name>
</gene>
<dbReference type="PANTHER" id="PTHR34610">
    <property type="entry name" value="SSL7007 PROTEIN"/>
    <property type="match status" value="1"/>
</dbReference>
<keyword evidence="3" id="KW-1185">Reference proteome</keyword>
<dbReference type="Pfam" id="PF13470">
    <property type="entry name" value="PIN_3"/>
    <property type="match status" value="1"/>
</dbReference>
<accession>A0A433SG28</accession>
<evidence type="ECO:0000259" key="1">
    <source>
        <dbReference type="Pfam" id="PF13470"/>
    </source>
</evidence>
<comment type="caution">
    <text evidence="2">The sequence shown here is derived from an EMBL/GenBank/DDBJ whole genome shotgun (WGS) entry which is preliminary data.</text>
</comment>
<dbReference type="AlphaFoldDB" id="A0A433SG28"/>
<dbReference type="NCBIfam" id="TIGR00305">
    <property type="entry name" value="putative toxin-antitoxin system toxin component, PIN family"/>
    <property type="match status" value="1"/>
</dbReference>
<proteinExistence type="predicted"/>
<organism evidence="2 3">
    <name type="scientific">Saezia sanguinis</name>
    <dbReference type="NCBI Taxonomy" id="1965230"/>
    <lineage>
        <taxon>Bacteria</taxon>
        <taxon>Pseudomonadati</taxon>
        <taxon>Pseudomonadota</taxon>
        <taxon>Betaproteobacteria</taxon>
        <taxon>Burkholderiales</taxon>
        <taxon>Saeziaceae</taxon>
        <taxon>Saezia</taxon>
    </lineage>
</organism>
<dbReference type="Proteomes" id="UP000286947">
    <property type="component" value="Unassembled WGS sequence"/>
</dbReference>
<dbReference type="InterPro" id="IPR029060">
    <property type="entry name" value="PIN-like_dom_sf"/>
</dbReference>
<name>A0A433SG28_9BURK</name>
<feature type="domain" description="PIN" evidence="1">
    <location>
        <begin position="19"/>
        <end position="133"/>
    </location>
</feature>
<dbReference type="InterPro" id="IPR002850">
    <property type="entry name" value="PIN_toxin-like"/>
</dbReference>
<dbReference type="EMBL" id="PQSP01000001">
    <property type="protein sequence ID" value="RUS67693.1"/>
    <property type="molecule type" value="Genomic_DNA"/>
</dbReference>
<evidence type="ECO:0000313" key="2">
    <source>
        <dbReference type="EMBL" id="RUS67693.1"/>
    </source>
</evidence>
<protein>
    <recommendedName>
        <fullName evidence="1">PIN domain-containing protein</fullName>
    </recommendedName>
</protein>